<dbReference type="AlphaFoldDB" id="A0A7Z0LRH1"/>
<accession>A0A7Z0LRH1</accession>
<dbReference type="RefSeq" id="WP_179915427.1">
    <property type="nucleotide sequence ID" value="NZ_JACCDE010000006.1"/>
</dbReference>
<gene>
    <name evidence="1" type="ORF">HZS80_05865</name>
</gene>
<reference evidence="1 2" key="1">
    <citation type="journal article" date="2003" name="Extremophiles">
        <title>Halomonas glaciei sp. nov. isolated from fast ice of Adelie Land, Antarctica.</title>
        <authorList>
            <person name="Reddy G.S."/>
            <person name="Raghavan P.U."/>
            <person name="Sarita N.B."/>
            <person name="Prakash J.S."/>
            <person name="Nagesh N."/>
            <person name="Delille D."/>
            <person name="Shivaji S."/>
        </authorList>
    </citation>
    <scope>NUCLEOTIDE SEQUENCE [LARGE SCALE GENOMIC DNA]</scope>
    <source>
        <strain evidence="1 2">DD39</strain>
    </source>
</reference>
<proteinExistence type="predicted"/>
<protein>
    <submittedName>
        <fullName evidence="1">Uncharacterized protein</fullName>
    </submittedName>
</protein>
<evidence type="ECO:0000313" key="1">
    <source>
        <dbReference type="EMBL" id="NYS77243.1"/>
    </source>
</evidence>
<organism evidence="1 2">
    <name type="scientific">Vreelandella glaciei</name>
    <dbReference type="NCBI Taxonomy" id="186761"/>
    <lineage>
        <taxon>Bacteria</taxon>
        <taxon>Pseudomonadati</taxon>
        <taxon>Pseudomonadota</taxon>
        <taxon>Gammaproteobacteria</taxon>
        <taxon>Oceanospirillales</taxon>
        <taxon>Halomonadaceae</taxon>
        <taxon>Vreelandella</taxon>
    </lineage>
</organism>
<evidence type="ECO:0000313" key="2">
    <source>
        <dbReference type="Proteomes" id="UP000526892"/>
    </source>
</evidence>
<dbReference type="Proteomes" id="UP000526892">
    <property type="component" value="Unassembled WGS sequence"/>
</dbReference>
<keyword evidence="2" id="KW-1185">Reference proteome</keyword>
<comment type="caution">
    <text evidence="1">The sequence shown here is derived from an EMBL/GenBank/DDBJ whole genome shotgun (WGS) entry which is preliminary data.</text>
</comment>
<dbReference type="EMBL" id="JACCDE010000006">
    <property type="protein sequence ID" value="NYS77243.1"/>
    <property type="molecule type" value="Genomic_DNA"/>
</dbReference>
<name>A0A7Z0LRH1_9GAMM</name>
<sequence>MSKQSTVPNRYRAGFIDALDARTSIAQEMRARYAEVVSDLGGEASIGYVKRGIIERYLWAEYWLRTQERQLAEGNEIDIGKYVQASNNIVALSNKLGLERVQREVSLSDYLAKREGS</sequence>